<protein>
    <submittedName>
        <fullName evidence="10">Sulfatase</fullName>
    </submittedName>
</protein>
<keyword evidence="3" id="KW-0479">Metal-binding</keyword>
<evidence type="ECO:0000256" key="4">
    <source>
        <dbReference type="ARBA" id="ARBA00022729"/>
    </source>
</evidence>
<evidence type="ECO:0000259" key="9">
    <source>
        <dbReference type="Pfam" id="PF00884"/>
    </source>
</evidence>
<dbReference type="InterPro" id="IPR017850">
    <property type="entry name" value="Alkaline_phosphatase_core_sf"/>
</dbReference>
<dbReference type="Gene3D" id="3.40.720.10">
    <property type="entry name" value="Alkaline Phosphatase, subunit A"/>
    <property type="match status" value="1"/>
</dbReference>
<evidence type="ECO:0000256" key="5">
    <source>
        <dbReference type="ARBA" id="ARBA00022801"/>
    </source>
</evidence>
<feature type="signal peptide" evidence="8">
    <location>
        <begin position="1"/>
        <end position="18"/>
    </location>
</feature>
<dbReference type="SUPFAM" id="SSF53649">
    <property type="entry name" value="Alkaline phosphatase-like"/>
    <property type="match status" value="1"/>
</dbReference>
<evidence type="ECO:0000256" key="8">
    <source>
        <dbReference type="SAM" id="SignalP"/>
    </source>
</evidence>
<comment type="caution">
    <text evidence="10">The sequence shown here is derived from an EMBL/GenBank/DDBJ whole genome shotgun (WGS) entry which is preliminary data.</text>
</comment>
<sequence>MKKIFCLVLLFTYAGVFSQSKNTKPKNILFITIDDMNDWAKPFEGNVQAITPNIEKIANNSTIFKNAYCNFPLCGPSRASLLTGKLPTTIKVYDNSGEFRKPPGNANLVTLPQYFKNNGYETISSGKVFHNGRGNKEEPKPASDPISWNYQRKGNLGTPYPSKADKNPLNINFKIVRSSFDFFPLDKDSKGNVVTTENTEDFKNADYIVDYLNQEHDKPFFAACGIYRPHLPFYAPKKYFDMYDLDSIQLPYVGEDMKGFRDIDDIELPKYHGKFHNEILRVNGWKHYVRAYLANLTFADDVLGHLLDGLEKSPYKDNTIIVIMGDHGWSLGEKEQWKKHKLWEEATKTPLIIYDPSKTDKGRVSTRIVSLVDIYPTLISLTGLPDKEDLDGQSISPLLTEPDKEWNNTAITSNGENNHALRDEKYRYIRNVYKGNVVEELYNHENDPNEFYNLAGKKEYLKVLKEYRKKLEEKLL</sequence>
<keyword evidence="11" id="KW-1185">Reference proteome</keyword>
<dbReference type="Pfam" id="PF00884">
    <property type="entry name" value="Sulfatase"/>
    <property type="match status" value="1"/>
</dbReference>
<evidence type="ECO:0000313" key="10">
    <source>
        <dbReference type="EMBL" id="MDO5986212.1"/>
    </source>
</evidence>
<comment type="similarity">
    <text evidence="2">Belongs to the sulfatase family.</text>
</comment>
<dbReference type="PANTHER" id="PTHR45953:SF1">
    <property type="entry name" value="IDURONATE 2-SULFATASE"/>
    <property type="match status" value="1"/>
</dbReference>
<dbReference type="InterPro" id="IPR035874">
    <property type="entry name" value="IDS"/>
</dbReference>
<evidence type="ECO:0000256" key="7">
    <source>
        <dbReference type="SAM" id="MobiDB-lite"/>
    </source>
</evidence>
<feature type="chain" id="PRO_5046863780" evidence="8">
    <location>
        <begin position="19"/>
        <end position="476"/>
    </location>
</feature>
<keyword evidence="4 8" id="KW-0732">Signal</keyword>
<proteinExistence type="inferred from homology"/>
<dbReference type="CDD" id="cd16030">
    <property type="entry name" value="iduronate-2-sulfatase"/>
    <property type="match status" value="1"/>
</dbReference>
<dbReference type="PROSITE" id="PS00523">
    <property type="entry name" value="SULFATASE_1"/>
    <property type="match status" value="1"/>
</dbReference>
<dbReference type="PROSITE" id="PS00149">
    <property type="entry name" value="SULFATASE_2"/>
    <property type="match status" value="1"/>
</dbReference>
<dbReference type="PANTHER" id="PTHR45953">
    <property type="entry name" value="IDURONATE 2-SULFATASE"/>
    <property type="match status" value="1"/>
</dbReference>
<feature type="region of interest" description="Disordered" evidence="7">
    <location>
        <begin position="126"/>
        <end position="148"/>
    </location>
</feature>
<gene>
    <name evidence="10" type="ORF">Q4Q39_02240</name>
</gene>
<evidence type="ECO:0000313" key="11">
    <source>
        <dbReference type="Proteomes" id="UP001176891"/>
    </source>
</evidence>
<evidence type="ECO:0000256" key="6">
    <source>
        <dbReference type="ARBA" id="ARBA00022837"/>
    </source>
</evidence>
<dbReference type="RefSeq" id="WP_303280733.1">
    <property type="nucleotide sequence ID" value="NZ_BAABCZ010000016.1"/>
</dbReference>
<keyword evidence="5" id="KW-0378">Hydrolase</keyword>
<dbReference type="InterPro" id="IPR024607">
    <property type="entry name" value="Sulfatase_CS"/>
</dbReference>
<comment type="cofactor">
    <cofactor evidence="1">
        <name>Ca(2+)</name>
        <dbReference type="ChEBI" id="CHEBI:29108"/>
    </cofactor>
</comment>
<name>A0ABT8WXI7_9FLAO</name>
<keyword evidence="6" id="KW-0106">Calcium</keyword>
<evidence type="ECO:0000256" key="3">
    <source>
        <dbReference type="ARBA" id="ARBA00022723"/>
    </source>
</evidence>
<accession>A0ABT8WXI7</accession>
<feature type="domain" description="Sulfatase N-terminal" evidence="9">
    <location>
        <begin position="26"/>
        <end position="383"/>
    </location>
</feature>
<dbReference type="InterPro" id="IPR000917">
    <property type="entry name" value="Sulfatase_N"/>
</dbReference>
<evidence type="ECO:0000256" key="2">
    <source>
        <dbReference type="ARBA" id="ARBA00008779"/>
    </source>
</evidence>
<dbReference type="EMBL" id="JAUOEM010000001">
    <property type="protein sequence ID" value="MDO5986212.1"/>
    <property type="molecule type" value="Genomic_DNA"/>
</dbReference>
<reference evidence="10" key="1">
    <citation type="submission" date="2023-07" db="EMBL/GenBank/DDBJ databases">
        <title>Two novel species in the genus Flavivirga.</title>
        <authorList>
            <person name="Kwon K."/>
        </authorList>
    </citation>
    <scope>NUCLEOTIDE SEQUENCE</scope>
    <source>
        <strain evidence="10">KACC 14157</strain>
    </source>
</reference>
<organism evidence="10 11">
    <name type="scientific">Flavivirga amylovorans</name>
    <dbReference type="NCBI Taxonomy" id="870486"/>
    <lineage>
        <taxon>Bacteria</taxon>
        <taxon>Pseudomonadati</taxon>
        <taxon>Bacteroidota</taxon>
        <taxon>Flavobacteriia</taxon>
        <taxon>Flavobacteriales</taxon>
        <taxon>Flavobacteriaceae</taxon>
        <taxon>Flavivirga</taxon>
    </lineage>
</organism>
<evidence type="ECO:0000256" key="1">
    <source>
        <dbReference type="ARBA" id="ARBA00001913"/>
    </source>
</evidence>
<dbReference type="Proteomes" id="UP001176891">
    <property type="component" value="Unassembled WGS sequence"/>
</dbReference>